<dbReference type="InterPro" id="IPR035396">
    <property type="entry name" value="Bac_rhamnosid6H"/>
</dbReference>
<protein>
    <submittedName>
        <fullName evidence="2">Bacterial alpha-L-rhamnosidase-domain-containing protein</fullName>
    </submittedName>
</protein>
<dbReference type="RefSeq" id="XP_056580223.1">
    <property type="nucleotide sequence ID" value="XM_056723973.1"/>
</dbReference>
<dbReference type="Gene3D" id="1.50.10.10">
    <property type="match status" value="1"/>
</dbReference>
<evidence type="ECO:0000313" key="3">
    <source>
        <dbReference type="Proteomes" id="UP001147752"/>
    </source>
</evidence>
<dbReference type="AlphaFoldDB" id="A0A9W9S9V1"/>
<accession>A0A9W9S9V1</accession>
<dbReference type="Gene3D" id="2.60.420.10">
    <property type="entry name" value="Maltose phosphorylase, domain 3"/>
    <property type="match status" value="1"/>
</dbReference>
<dbReference type="Proteomes" id="UP001147752">
    <property type="component" value="Unassembled WGS sequence"/>
</dbReference>
<dbReference type="GeneID" id="81463156"/>
<dbReference type="InterPro" id="IPR012341">
    <property type="entry name" value="6hp_glycosidase-like_sf"/>
</dbReference>
<dbReference type="SUPFAM" id="SSF49785">
    <property type="entry name" value="Galactose-binding domain-like"/>
    <property type="match status" value="1"/>
</dbReference>
<dbReference type="OrthoDB" id="6503935at2759"/>
<organism evidence="2 3">
    <name type="scientific">Penicillium concentricum</name>
    <dbReference type="NCBI Taxonomy" id="293559"/>
    <lineage>
        <taxon>Eukaryota</taxon>
        <taxon>Fungi</taxon>
        <taxon>Dikarya</taxon>
        <taxon>Ascomycota</taxon>
        <taxon>Pezizomycotina</taxon>
        <taxon>Eurotiomycetes</taxon>
        <taxon>Eurotiomycetidae</taxon>
        <taxon>Eurotiales</taxon>
        <taxon>Aspergillaceae</taxon>
        <taxon>Penicillium</taxon>
    </lineage>
</organism>
<dbReference type="InterPro" id="IPR008979">
    <property type="entry name" value="Galactose-bd-like_sf"/>
</dbReference>
<dbReference type="PANTHER" id="PTHR34987">
    <property type="entry name" value="C, PUTATIVE (AFU_ORTHOLOGUE AFUA_3G02880)-RELATED"/>
    <property type="match status" value="1"/>
</dbReference>
<dbReference type="PANTHER" id="PTHR34987:SF2">
    <property type="entry name" value="B, PUTATIVE (AFU_ORTHOLOGUE AFUA_7G05040)-RELATED"/>
    <property type="match status" value="1"/>
</dbReference>
<reference evidence="2" key="1">
    <citation type="submission" date="2022-12" db="EMBL/GenBank/DDBJ databases">
        <authorList>
            <person name="Petersen C."/>
        </authorList>
    </citation>
    <scope>NUCLEOTIDE SEQUENCE</scope>
    <source>
        <strain evidence="2">IBT 3081</strain>
    </source>
</reference>
<dbReference type="Pfam" id="PF17389">
    <property type="entry name" value="Bac_rhamnosid6H"/>
    <property type="match status" value="1"/>
</dbReference>
<dbReference type="GO" id="GO:0005975">
    <property type="term" value="P:carbohydrate metabolic process"/>
    <property type="evidence" value="ECO:0007669"/>
    <property type="project" value="InterPro"/>
</dbReference>
<dbReference type="SUPFAM" id="SSF48208">
    <property type="entry name" value="Six-hairpin glycosidases"/>
    <property type="match status" value="1"/>
</dbReference>
<dbReference type="Gene3D" id="2.60.120.260">
    <property type="entry name" value="Galactose-binding domain-like"/>
    <property type="match status" value="1"/>
</dbReference>
<gene>
    <name evidence="2" type="ORF">N7517_006243</name>
</gene>
<evidence type="ECO:0000313" key="2">
    <source>
        <dbReference type="EMBL" id="KAJ5374237.1"/>
    </source>
</evidence>
<keyword evidence="3" id="KW-1185">Reference proteome</keyword>
<dbReference type="GO" id="GO:0003824">
    <property type="term" value="F:catalytic activity"/>
    <property type="evidence" value="ECO:0007669"/>
    <property type="project" value="UniProtKB-ARBA"/>
</dbReference>
<dbReference type="InterPro" id="IPR008928">
    <property type="entry name" value="6-hairpin_glycosidase_sf"/>
</dbReference>
<feature type="domain" description="Alpha-L-rhamnosidase six-hairpin glycosidase" evidence="1">
    <location>
        <begin position="384"/>
        <end position="717"/>
    </location>
</feature>
<sequence>MAAETFDTSWMWHPSFREDDSSTAGRFVHFRKNFIVNEEPPKTLRIKITADTRYKLYINCQLVSFGPVKGDVNIWFYDEIDISPYIHSGDNRIAIHVLRLFSGTSYGTSFPRLGSGGVKIATIAHDTMWSPQIQSSTLWETAVDLFTKLRIDEPEDDFLHVYEKTSILGSEDVTSLDWVPAIILRYQSSTGVSAPWKLSPRLIPNMENQKVQFTTIWNVKSCRSTAAWLAAVTDQSSEHEDIHLPAGTSHQLDLEAPHHITAFIRLRFKRPLKGGATVIITYSEAYEDKPEQIPYLRRKGDRRDKSKCLIGPRDIFVLRGHDSKLDLGYHESEDTEEILMPFHWRTLRFIRLNIQVGSSDLTWQGIEVNMVRYPLEVLGAVKTSSDDGIAEKLYETSVQTLRNCMHDCYEDCPFYEQLQYAMDTRSSALFTYYTSADDRLARQAIIQLHSSFQPSIGLTASRAPSNQLQIIPHFSLYWVCMLHDHFTFFGDRDFIRPFLPVLDAVLGYFHARISEKFDLVALPSTEGIWNFHDWTEQWRPYGIPPSVVKSGISTYTNSLYAYTLKMASQLQLECGSRPALAEEYSDRASRIGNAVQRHCFDGQYFTDSLAADSDPNIDRSQQNQVWAVLSGAVCATNAQYLLRRALNTLNHSDSIIKTSISMSFYTLRAISGASGPLYDELFHEFWQPWRDQLALQLTTWEEDDVSHRSDCHAWGSAPIHEFLAEVAGIRPAKPGWEEMEFTPRIGLYRSLEAAIPFYREGRVALAKVTWARADSDTKTRVFLSITGLSRPISVHVRLPGQAMVTLDSSEEMCFIWMNCEN</sequence>
<name>A0A9W9S9V1_9EURO</name>
<proteinExistence type="predicted"/>
<comment type="caution">
    <text evidence="2">The sequence shown here is derived from an EMBL/GenBank/DDBJ whole genome shotgun (WGS) entry which is preliminary data.</text>
</comment>
<evidence type="ECO:0000259" key="1">
    <source>
        <dbReference type="Pfam" id="PF17389"/>
    </source>
</evidence>
<dbReference type="EMBL" id="JAPZBT010000002">
    <property type="protein sequence ID" value="KAJ5374237.1"/>
    <property type="molecule type" value="Genomic_DNA"/>
</dbReference>
<reference evidence="2" key="2">
    <citation type="journal article" date="2023" name="IMA Fungus">
        <title>Comparative genomic study of the Penicillium genus elucidates a diverse pangenome and 15 lateral gene transfer events.</title>
        <authorList>
            <person name="Petersen C."/>
            <person name="Sorensen T."/>
            <person name="Nielsen M.R."/>
            <person name="Sondergaard T.E."/>
            <person name="Sorensen J.L."/>
            <person name="Fitzpatrick D.A."/>
            <person name="Frisvad J.C."/>
            <person name="Nielsen K.L."/>
        </authorList>
    </citation>
    <scope>NUCLEOTIDE SEQUENCE</scope>
    <source>
        <strain evidence="2">IBT 3081</strain>
    </source>
</reference>